<keyword evidence="5" id="KW-0687">Ribonucleoprotein</keyword>
<gene>
    <name evidence="8" type="ORF">GJ744_011085</name>
</gene>
<dbReference type="OrthoDB" id="4136894at2759"/>
<dbReference type="GO" id="GO:0005840">
    <property type="term" value="C:ribosome"/>
    <property type="evidence" value="ECO:0007669"/>
    <property type="project" value="UniProtKB-KW"/>
</dbReference>
<organism evidence="8 9">
    <name type="scientific">Endocarpon pusillum</name>
    <dbReference type="NCBI Taxonomy" id="364733"/>
    <lineage>
        <taxon>Eukaryota</taxon>
        <taxon>Fungi</taxon>
        <taxon>Dikarya</taxon>
        <taxon>Ascomycota</taxon>
        <taxon>Pezizomycotina</taxon>
        <taxon>Eurotiomycetes</taxon>
        <taxon>Chaetothyriomycetidae</taxon>
        <taxon>Verrucariales</taxon>
        <taxon>Verrucariaceae</taxon>
        <taxon>Endocarpon</taxon>
    </lineage>
</organism>
<dbReference type="GO" id="GO:1990904">
    <property type="term" value="C:ribonucleoprotein complex"/>
    <property type="evidence" value="ECO:0007669"/>
    <property type="project" value="UniProtKB-KW"/>
</dbReference>
<evidence type="ECO:0000313" key="8">
    <source>
        <dbReference type="EMBL" id="KAF7506954.1"/>
    </source>
</evidence>
<evidence type="ECO:0000256" key="6">
    <source>
        <dbReference type="ARBA" id="ARBA00035180"/>
    </source>
</evidence>
<evidence type="ECO:0000256" key="7">
    <source>
        <dbReference type="SAM" id="MobiDB-lite"/>
    </source>
</evidence>
<evidence type="ECO:0000256" key="2">
    <source>
        <dbReference type="ARBA" id="ARBA00005557"/>
    </source>
</evidence>
<accession>A0A8H7AF64</accession>
<comment type="caution">
    <text evidence="8">The sequence shown here is derived from an EMBL/GenBank/DDBJ whole genome shotgun (WGS) entry which is preliminary data.</text>
</comment>
<dbReference type="EMBL" id="JAACFV010000077">
    <property type="protein sequence ID" value="KAF7506954.1"/>
    <property type="molecule type" value="Genomic_DNA"/>
</dbReference>
<comment type="subcellular location">
    <subcellularLocation>
        <location evidence="1">Mitochondrion</location>
    </subcellularLocation>
</comment>
<dbReference type="Pfam" id="PF10780">
    <property type="entry name" value="MRP_L53"/>
    <property type="match status" value="1"/>
</dbReference>
<keyword evidence="4" id="KW-0496">Mitochondrion</keyword>
<evidence type="ECO:0000256" key="1">
    <source>
        <dbReference type="ARBA" id="ARBA00004173"/>
    </source>
</evidence>
<name>A0A8H7AF64_9EURO</name>
<keyword evidence="9" id="KW-1185">Reference proteome</keyword>
<dbReference type="Proteomes" id="UP000606974">
    <property type="component" value="Unassembled WGS sequence"/>
</dbReference>
<dbReference type="GO" id="GO:0005739">
    <property type="term" value="C:mitochondrion"/>
    <property type="evidence" value="ECO:0007669"/>
    <property type="project" value="UniProtKB-SubCell"/>
</dbReference>
<sequence>MKTTYLTSLSTTLSPFSPHGKVARLVLSLLPADARSRIAIKTTLLPRSSALTSPATLELGFKDGKKMQWRWEPKRRLKEQHDEEGRSQDEAKLKDVVEEVERHWRGLKRKEELAG</sequence>
<dbReference type="InterPro" id="IPR019716">
    <property type="entry name" value="Ribosomal_mL53"/>
</dbReference>
<keyword evidence="3" id="KW-0689">Ribosomal protein</keyword>
<protein>
    <recommendedName>
        <fullName evidence="6">Large ribosomal subunit protein mL53</fullName>
    </recommendedName>
</protein>
<dbReference type="AlphaFoldDB" id="A0A8H7AF64"/>
<comment type="similarity">
    <text evidence="2">Belongs to the mitochondrion-specific ribosomal protein mL53 family.</text>
</comment>
<evidence type="ECO:0000313" key="9">
    <source>
        <dbReference type="Proteomes" id="UP000606974"/>
    </source>
</evidence>
<proteinExistence type="inferred from homology"/>
<reference evidence="8" key="1">
    <citation type="submission" date="2020-02" db="EMBL/GenBank/DDBJ databases">
        <authorList>
            <person name="Palmer J.M."/>
        </authorList>
    </citation>
    <scope>NUCLEOTIDE SEQUENCE</scope>
    <source>
        <strain evidence="8">EPUS1.4</strain>
        <tissue evidence="8">Thallus</tissue>
    </source>
</reference>
<evidence type="ECO:0000256" key="3">
    <source>
        <dbReference type="ARBA" id="ARBA00022980"/>
    </source>
</evidence>
<evidence type="ECO:0000256" key="4">
    <source>
        <dbReference type="ARBA" id="ARBA00023128"/>
    </source>
</evidence>
<feature type="region of interest" description="Disordered" evidence="7">
    <location>
        <begin position="74"/>
        <end position="93"/>
    </location>
</feature>
<evidence type="ECO:0000256" key="5">
    <source>
        <dbReference type="ARBA" id="ARBA00023274"/>
    </source>
</evidence>